<evidence type="ECO:0000313" key="3">
    <source>
        <dbReference type="Proteomes" id="UP000249396"/>
    </source>
</evidence>
<accession>A0A2W4QW15</accession>
<evidence type="ECO:0000256" key="1">
    <source>
        <dbReference type="SAM" id="SignalP"/>
    </source>
</evidence>
<proteinExistence type="predicted"/>
<dbReference type="EMBL" id="QJPH01000499">
    <property type="protein sequence ID" value="PZN72098.1"/>
    <property type="molecule type" value="Genomic_DNA"/>
</dbReference>
<comment type="caution">
    <text evidence="2">The sequence shown here is derived from an EMBL/GenBank/DDBJ whole genome shotgun (WGS) entry which is preliminary data.</text>
</comment>
<sequence length="156" mass="16810">MKKNVAAFAILAVVSNAYAFNESDAAKLVKSYSQTVACQLEDTQYEAVKVSGKPGETEEWADKYVVLWNGDFGCAGGNGTVVPNLTVVEIHGFSTPVVLPDYKTPELPLVEIDKFSGKDGSITIGGVGYGDKDQQHAPTKRFSFTLKLGKNGFIKQ</sequence>
<protein>
    <submittedName>
        <fullName evidence="2">Uncharacterized protein</fullName>
    </submittedName>
</protein>
<name>A0A2W4QW15_9GAMM</name>
<organism evidence="2 3">
    <name type="scientific">Candidatus Methylumidiphilus alinenensis</name>
    <dbReference type="NCBI Taxonomy" id="2202197"/>
    <lineage>
        <taxon>Bacteria</taxon>
        <taxon>Pseudomonadati</taxon>
        <taxon>Pseudomonadota</taxon>
        <taxon>Gammaproteobacteria</taxon>
        <taxon>Methylococcales</taxon>
        <taxon>Candidatus Methylumidiphilus</taxon>
    </lineage>
</organism>
<keyword evidence="1" id="KW-0732">Signal</keyword>
<dbReference type="Proteomes" id="UP000249396">
    <property type="component" value="Unassembled WGS sequence"/>
</dbReference>
<feature type="chain" id="PRO_5015850902" evidence="1">
    <location>
        <begin position="20"/>
        <end position="156"/>
    </location>
</feature>
<dbReference type="AlphaFoldDB" id="A0A2W4QW15"/>
<reference evidence="2 3" key="1">
    <citation type="journal article" date="2018" name="Aquat. Microb. Ecol.">
        <title>Gammaproteobacterial methanotrophs dominate.</title>
        <authorList>
            <person name="Rissanen A.J."/>
            <person name="Saarenheimo J."/>
            <person name="Tiirola M."/>
            <person name="Peura S."/>
            <person name="Aalto S.L."/>
            <person name="Karvinen A."/>
            <person name="Nykanen H."/>
        </authorList>
    </citation>
    <scope>NUCLEOTIDE SEQUENCE [LARGE SCALE GENOMIC DNA]</scope>
    <source>
        <strain evidence="2">AMbin10</strain>
    </source>
</reference>
<gene>
    <name evidence="2" type="ORF">DM484_25020</name>
</gene>
<feature type="signal peptide" evidence="1">
    <location>
        <begin position="1"/>
        <end position="19"/>
    </location>
</feature>
<evidence type="ECO:0000313" key="2">
    <source>
        <dbReference type="EMBL" id="PZN72098.1"/>
    </source>
</evidence>